<evidence type="ECO:0000313" key="2">
    <source>
        <dbReference type="Proteomes" id="UP000192796"/>
    </source>
</evidence>
<keyword evidence="2" id="KW-1185">Reference proteome</keyword>
<name>A0A1V9FQS4_9BACT</name>
<gene>
    <name evidence="1" type="ORF">A3860_32410</name>
</gene>
<comment type="caution">
    <text evidence="1">The sequence shown here is derived from an EMBL/GenBank/DDBJ whole genome shotgun (WGS) entry which is preliminary data.</text>
</comment>
<dbReference type="Proteomes" id="UP000192796">
    <property type="component" value="Unassembled WGS sequence"/>
</dbReference>
<accession>A0A1V9FQS4</accession>
<dbReference type="OrthoDB" id="665432at2"/>
<dbReference type="InterPro" id="IPR003961">
    <property type="entry name" value="FN3_dom"/>
</dbReference>
<dbReference type="RefSeq" id="WP_081152540.1">
    <property type="nucleotide sequence ID" value="NZ_LVYD01000059.1"/>
</dbReference>
<proteinExistence type="predicted"/>
<reference evidence="1 2" key="1">
    <citation type="submission" date="2016-03" db="EMBL/GenBank/DDBJ databases">
        <title>Niastella vici sp. nov., isolated from farmland soil.</title>
        <authorList>
            <person name="Chen L."/>
            <person name="Wang D."/>
            <person name="Yang S."/>
            <person name="Wang G."/>
        </authorList>
    </citation>
    <scope>NUCLEOTIDE SEQUENCE [LARGE SCALE GENOMIC DNA]</scope>
    <source>
        <strain evidence="1 2">DJ57</strain>
    </source>
</reference>
<evidence type="ECO:0000313" key="1">
    <source>
        <dbReference type="EMBL" id="OQP60704.1"/>
    </source>
</evidence>
<dbReference type="AlphaFoldDB" id="A0A1V9FQS4"/>
<organism evidence="1 2">
    <name type="scientific">Niastella vici</name>
    <dbReference type="NCBI Taxonomy" id="1703345"/>
    <lineage>
        <taxon>Bacteria</taxon>
        <taxon>Pseudomonadati</taxon>
        <taxon>Bacteroidota</taxon>
        <taxon>Chitinophagia</taxon>
        <taxon>Chitinophagales</taxon>
        <taxon>Chitinophagaceae</taxon>
        <taxon>Niastella</taxon>
    </lineage>
</organism>
<evidence type="ECO:0008006" key="3">
    <source>
        <dbReference type="Google" id="ProtNLM"/>
    </source>
</evidence>
<protein>
    <recommendedName>
        <fullName evidence="3">Fibronectin type-III domain-containing protein</fullName>
    </recommendedName>
</protein>
<dbReference type="CDD" id="cd00063">
    <property type="entry name" value="FN3"/>
    <property type="match status" value="1"/>
</dbReference>
<dbReference type="EMBL" id="LVYD01000059">
    <property type="protein sequence ID" value="OQP60704.1"/>
    <property type="molecule type" value="Genomic_DNA"/>
</dbReference>
<sequence>MNRIITKYKKYQHDIPITSRRVIMQMEEHKELFPNPPEALEKLKILLPEYEQSLADARGRDKQMVANKDKLKAIAVDLLQELADYVTVTSKGDRTMLLSSGFDVNSENGNSNKQPPVIEKLQIDTSKPGEATIRVKNVTNAIAFVHQYTTEPPGQHTIWTSEYSSLGGYTFKGLSSDKRYWFRVIAIGYYGLNGYSPVESRVIQ</sequence>